<dbReference type="CDD" id="cd03257">
    <property type="entry name" value="ABC_NikE_OppD_transporters"/>
    <property type="match status" value="1"/>
</dbReference>
<dbReference type="PANTHER" id="PTHR43297">
    <property type="entry name" value="OLIGOPEPTIDE TRANSPORT ATP-BINDING PROTEIN APPD"/>
    <property type="match status" value="1"/>
</dbReference>
<dbReference type="InterPro" id="IPR027417">
    <property type="entry name" value="P-loop_NTPase"/>
</dbReference>
<evidence type="ECO:0000313" key="9">
    <source>
        <dbReference type="EMBL" id="HJA70364.1"/>
    </source>
</evidence>
<comment type="caution">
    <text evidence="9">The sequence shown here is derived from an EMBL/GenBank/DDBJ whole genome shotgun (WGS) entry which is preliminary data.</text>
</comment>
<dbReference type="SMART" id="SM00382">
    <property type="entry name" value="AAA"/>
    <property type="match status" value="1"/>
</dbReference>
<gene>
    <name evidence="9" type="ORF">IAA07_02130</name>
</gene>
<protein>
    <submittedName>
        <fullName evidence="9">ABC transporter ATP-binding protein</fullName>
    </submittedName>
</protein>
<dbReference type="FunFam" id="3.40.50.300:FF:000016">
    <property type="entry name" value="Oligopeptide ABC transporter ATP-binding component"/>
    <property type="match status" value="1"/>
</dbReference>
<dbReference type="Pfam" id="PF08352">
    <property type="entry name" value="oligo_HPY"/>
    <property type="match status" value="1"/>
</dbReference>
<keyword evidence="4" id="KW-1003">Cell membrane</keyword>
<dbReference type="InterPro" id="IPR013563">
    <property type="entry name" value="Oligopep_ABC_C"/>
</dbReference>
<dbReference type="GO" id="GO:0016887">
    <property type="term" value="F:ATP hydrolysis activity"/>
    <property type="evidence" value="ECO:0007669"/>
    <property type="project" value="InterPro"/>
</dbReference>
<dbReference type="NCBIfam" id="TIGR01727">
    <property type="entry name" value="oligo_HPY"/>
    <property type="match status" value="1"/>
</dbReference>
<organism evidence="9 10">
    <name type="scientific">Candidatus Lachnoclostridium stercoravium</name>
    <dbReference type="NCBI Taxonomy" id="2838633"/>
    <lineage>
        <taxon>Bacteria</taxon>
        <taxon>Bacillati</taxon>
        <taxon>Bacillota</taxon>
        <taxon>Clostridia</taxon>
        <taxon>Lachnospirales</taxon>
        <taxon>Lachnospiraceae</taxon>
    </lineage>
</organism>
<dbReference type="PANTHER" id="PTHR43297:SF2">
    <property type="entry name" value="DIPEPTIDE TRANSPORT ATP-BINDING PROTEIN DPPD"/>
    <property type="match status" value="1"/>
</dbReference>
<dbReference type="Proteomes" id="UP000823900">
    <property type="component" value="Unassembled WGS sequence"/>
</dbReference>
<accession>A0A9D2HH41</accession>
<dbReference type="GO" id="GO:0005524">
    <property type="term" value="F:ATP binding"/>
    <property type="evidence" value="ECO:0007669"/>
    <property type="project" value="UniProtKB-KW"/>
</dbReference>
<dbReference type="PROSITE" id="PS00211">
    <property type="entry name" value="ABC_TRANSPORTER_1"/>
    <property type="match status" value="1"/>
</dbReference>
<dbReference type="InterPro" id="IPR017871">
    <property type="entry name" value="ABC_transporter-like_CS"/>
</dbReference>
<dbReference type="SUPFAM" id="SSF52540">
    <property type="entry name" value="P-loop containing nucleoside triphosphate hydrolases"/>
    <property type="match status" value="1"/>
</dbReference>
<evidence type="ECO:0000256" key="3">
    <source>
        <dbReference type="ARBA" id="ARBA00022448"/>
    </source>
</evidence>
<comment type="subcellular location">
    <subcellularLocation>
        <location evidence="1">Cell membrane</location>
        <topology evidence="1">Peripheral membrane protein</topology>
    </subcellularLocation>
</comment>
<keyword evidence="6 9" id="KW-0067">ATP-binding</keyword>
<reference evidence="9" key="2">
    <citation type="submission" date="2021-04" db="EMBL/GenBank/DDBJ databases">
        <authorList>
            <person name="Gilroy R."/>
        </authorList>
    </citation>
    <scope>NUCLEOTIDE SEQUENCE</scope>
    <source>
        <strain evidence="9">CHK178-16964</strain>
    </source>
</reference>
<dbReference type="InterPro" id="IPR050388">
    <property type="entry name" value="ABC_Ni/Peptide_Import"/>
</dbReference>
<dbReference type="InterPro" id="IPR003439">
    <property type="entry name" value="ABC_transporter-like_ATP-bd"/>
</dbReference>
<reference evidence="9" key="1">
    <citation type="journal article" date="2021" name="PeerJ">
        <title>Extensive microbial diversity within the chicken gut microbiome revealed by metagenomics and culture.</title>
        <authorList>
            <person name="Gilroy R."/>
            <person name="Ravi A."/>
            <person name="Getino M."/>
            <person name="Pursley I."/>
            <person name="Horton D.L."/>
            <person name="Alikhan N.F."/>
            <person name="Baker D."/>
            <person name="Gharbi K."/>
            <person name="Hall N."/>
            <person name="Watson M."/>
            <person name="Adriaenssens E.M."/>
            <person name="Foster-Nyarko E."/>
            <person name="Jarju S."/>
            <person name="Secka A."/>
            <person name="Antonio M."/>
            <person name="Oren A."/>
            <person name="Chaudhuri R.R."/>
            <person name="La Ragione R."/>
            <person name="Hildebrand F."/>
            <person name="Pallen M.J."/>
        </authorList>
    </citation>
    <scope>NUCLEOTIDE SEQUENCE</scope>
    <source>
        <strain evidence="9">CHK178-16964</strain>
    </source>
</reference>
<evidence type="ECO:0000256" key="2">
    <source>
        <dbReference type="ARBA" id="ARBA00005417"/>
    </source>
</evidence>
<dbReference type="InterPro" id="IPR003593">
    <property type="entry name" value="AAA+_ATPase"/>
</dbReference>
<keyword evidence="7" id="KW-0472">Membrane</keyword>
<sequence>MGNENSSAVKLQKTEEKNLLDIKNLSVTYKSEDGLVYAVNDLNLSIGEQETLGFVGETGAGKTTTAMAIMGLLPVPPAKVTSGEIYFDGKDMLKISDKERRSILGEKISMIFQDPMTSLNPSMKVGDQIIEMIRLHKKVSKKEAFEEACQLLELVGIRRERVNDYPHQFSGGMKQRVVIAIALACRPKMIIADEPTTALDVTIQAQVMNLIKQLKEKFGTSMILITHDLGIVAEICDKVAIMYAGQVVEYADVVKIYNNPCHPYTKGLFNSIPKLDTEEEWLEEIHGLPPEPTERIEGCSFSPRCPNCMEICKHKKPDITYIDGEHYTRCFLYEKQQEEVKDSE</sequence>
<dbReference type="GO" id="GO:0005886">
    <property type="term" value="C:plasma membrane"/>
    <property type="evidence" value="ECO:0007669"/>
    <property type="project" value="UniProtKB-SubCell"/>
</dbReference>
<keyword evidence="5" id="KW-0547">Nucleotide-binding</keyword>
<evidence type="ECO:0000256" key="5">
    <source>
        <dbReference type="ARBA" id="ARBA00022741"/>
    </source>
</evidence>
<comment type="similarity">
    <text evidence="2">Belongs to the ABC transporter superfamily.</text>
</comment>
<evidence type="ECO:0000313" key="10">
    <source>
        <dbReference type="Proteomes" id="UP000823900"/>
    </source>
</evidence>
<dbReference type="Gene3D" id="3.40.50.300">
    <property type="entry name" value="P-loop containing nucleotide triphosphate hydrolases"/>
    <property type="match status" value="1"/>
</dbReference>
<evidence type="ECO:0000256" key="4">
    <source>
        <dbReference type="ARBA" id="ARBA00022475"/>
    </source>
</evidence>
<feature type="domain" description="ABC transporter" evidence="8">
    <location>
        <begin position="22"/>
        <end position="269"/>
    </location>
</feature>
<dbReference type="PROSITE" id="PS50893">
    <property type="entry name" value="ABC_TRANSPORTER_2"/>
    <property type="match status" value="1"/>
</dbReference>
<name>A0A9D2HH41_9FIRM</name>
<evidence type="ECO:0000256" key="7">
    <source>
        <dbReference type="ARBA" id="ARBA00023136"/>
    </source>
</evidence>
<evidence type="ECO:0000256" key="1">
    <source>
        <dbReference type="ARBA" id="ARBA00004202"/>
    </source>
</evidence>
<keyword evidence="3" id="KW-0813">Transport</keyword>
<dbReference type="Pfam" id="PF00005">
    <property type="entry name" value="ABC_tran"/>
    <property type="match status" value="1"/>
</dbReference>
<dbReference type="AlphaFoldDB" id="A0A9D2HH41"/>
<evidence type="ECO:0000256" key="6">
    <source>
        <dbReference type="ARBA" id="ARBA00022840"/>
    </source>
</evidence>
<dbReference type="EMBL" id="DWZA01000020">
    <property type="protein sequence ID" value="HJA70364.1"/>
    <property type="molecule type" value="Genomic_DNA"/>
</dbReference>
<dbReference type="GO" id="GO:0015833">
    <property type="term" value="P:peptide transport"/>
    <property type="evidence" value="ECO:0007669"/>
    <property type="project" value="InterPro"/>
</dbReference>
<evidence type="ECO:0000259" key="8">
    <source>
        <dbReference type="PROSITE" id="PS50893"/>
    </source>
</evidence>
<proteinExistence type="inferred from homology"/>